<proteinExistence type="predicted"/>
<dbReference type="AlphaFoldDB" id="A0A3S5CV02"/>
<accession>A0A3S5CV02</accession>
<keyword evidence="2" id="KW-1185">Reference proteome</keyword>
<reference evidence="1" key="1">
    <citation type="submission" date="2018-11" db="EMBL/GenBank/DDBJ databases">
        <authorList>
            <consortium name="Pathogen Informatics"/>
        </authorList>
    </citation>
    <scope>NUCLEOTIDE SEQUENCE</scope>
</reference>
<name>A0A3S5CV02_9PLAT</name>
<organism evidence="1 2">
    <name type="scientific">Protopolystoma xenopodis</name>
    <dbReference type="NCBI Taxonomy" id="117903"/>
    <lineage>
        <taxon>Eukaryota</taxon>
        <taxon>Metazoa</taxon>
        <taxon>Spiralia</taxon>
        <taxon>Lophotrochozoa</taxon>
        <taxon>Platyhelminthes</taxon>
        <taxon>Monogenea</taxon>
        <taxon>Polyopisthocotylea</taxon>
        <taxon>Polystomatidea</taxon>
        <taxon>Polystomatidae</taxon>
        <taxon>Protopolystoma</taxon>
    </lineage>
</organism>
<dbReference type="EMBL" id="CAAALY010264251">
    <property type="protein sequence ID" value="VEL40264.1"/>
    <property type="molecule type" value="Genomic_DNA"/>
</dbReference>
<gene>
    <name evidence="1" type="ORF">PXEA_LOCUS33704</name>
</gene>
<evidence type="ECO:0000313" key="1">
    <source>
        <dbReference type="EMBL" id="VEL40264.1"/>
    </source>
</evidence>
<dbReference type="Proteomes" id="UP000784294">
    <property type="component" value="Unassembled WGS sequence"/>
</dbReference>
<protein>
    <submittedName>
        <fullName evidence="1">Uncharacterized protein</fullName>
    </submittedName>
</protein>
<comment type="caution">
    <text evidence="1">The sequence shown here is derived from an EMBL/GenBank/DDBJ whole genome shotgun (WGS) entry which is preliminary data.</text>
</comment>
<evidence type="ECO:0000313" key="2">
    <source>
        <dbReference type="Proteomes" id="UP000784294"/>
    </source>
</evidence>
<sequence length="152" mass="17320">MTLVPTLLKAIKDEFAQLKATGQINQNDLLATETDVLPPSWDDQLSRLMCWQRFRLQSPLKGSIQHRRMLLLLSHEILCFDSAFQHGLAAICPFQRPIAHMLSHLHLKRPNECVLSAMALTPFLHQLNPKALHSYELTNPLFVLQTSVADKM</sequence>